<name>A0A3B0X5T9_9ZZZZ</name>
<dbReference type="Pfam" id="PF02321">
    <property type="entry name" value="OEP"/>
    <property type="match status" value="1"/>
</dbReference>
<dbReference type="PANTHER" id="PTHR30203:SF24">
    <property type="entry name" value="BLR4935 PROTEIN"/>
    <property type="match status" value="1"/>
</dbReference>
<dbReference type="PANTHER" id="PTHR30203">
    <property type="entry name" value="OUTER MEMBRANE CATION EFFLUX PROTEIN"/>
    <property type="match status" value="1"/>
</dbReference>
<dbReference type="InterPro" id="IPR003423">
    <property type="entry name" value="OMP_efflux"/>
</dbReference>
<reference evidence="1" key="1">
    <citation type="submission" date="2018-06" db="EMBL/GenBank/DDBJ databases">
        <authorList>
            <person name="Zhirakovskaya E."/>
        </authorList>
    </citation>
    <scope>NUCLEOTIDE SEQUENCE</scope>
</reference>
<dbReference type="EMBL" id="UOFD01000027">
    <property type="protein sequence ID" value="VAW51294.1"/>
    <property type="molecule type" value="Genomic_DNA"/>
</dbReference>
<dbReference type="AlphaFoldDB" id="A0A3B0X5T9"/>
<accession>A0A3B0X5T9</accession>
<gene>
    <name evidence="1" type="ORF">MNBD_GAMMA06-1891</name>
</gene>
<dbReference type="InterPro" id="IPR010131">
    <property type="entry name" value="MdtP/NodT-like"/>
</dbReference>
<sequence length="443" mass="48731">MMMKLNINRGLIVAIGLTAAFAVNTASFAETIKTTEANKNQTSQSQSNLLLQRWLKKNVNDHPSVLAAQAAADSAGFQLIAADKALYNPELELDAETAETDSASIGLSQTIDWGDTRGAKTEMASSSRAAADYAFEATRREIALAFLAGLSDYHTSMALKDLSEQGNTLMQRSAKLAKQRFDAGDLNKVEVDLANLTYAQARFKRADAISQQARAMQNLISLSGSASTNWPELSLTFPDPAVSGNLNSGDVKAEIETTVQQLPQMRDILARVKAAQANVKVQAGQGSINPTIAIRAGKEEQDTLLGFSLSIPLQVRNNFQAEVDAANAEMIQAERESIDAYRKLKSRLEIAIVSYQLSREAWFAWQESGADTLNEQIKLLERLWKAGELNTTDYIIQLNQALETKASAIEQRGRMWTDWSEWLIASGKIEQWLPATKNKRENK</sequence>
<evidence type="ECO:0000313" key="1">
    <source>
        <dbReference type="EMBL" id="VAW51294.1"/>
    </source>
</evidence>
<organism evidence="1">
    <name type="scientific">hydrothermal vent metagenome</name>
    <dbReference type="NCBI Taxonomy" id="652676"/>
    <lineage>
        <taxon>unclassified sequences</taxon>
        <taxon>metagenomes</taxon>
        <taxon>ecological metagenomes</taxon>
    </lineage>
</organism>
<proteinExistence type="predicted"/>
<dbReference type="GO" id="GO:0015562">
    <property type="term" value="F:efflux transmembrane transporter activity"/>
    <property type="evidence" value="ECO:0007669"/>
    <property type="project" value="InterPro"/>
</dbReference>
<dbReference type="Gene3D" id="1.20.1600.10">
    <property type="entry name" value="Outer membrane efflux proteins (OEP)"/>
    <property type="match status" value="1"/>
</dbReference>
<protein>
    <recommendedName>
        <fullName evidence="2">Heavy metal RND efflux outer membrane protein, CzcC family</fullName>
    </recommendedName>
</protein>
<evidence type="ECO:0008006" key="2">
    <source>
        <dbReference type="Google" id="ProtNLM"/>
    </source>
</evidence>
<dbReference type="SUPFAM" id="SSF56954">
    <property type="entry name" value="Outer membrane efflux proteins (OEP)"/>
    <property type="match status" value="1"/>
</dbReference>